<keyword evidence="3" id="KW-1185">Reference proteome</keyword>
<accession>A0ABW1G2L8</accession>
<feature type="compositionally biased region" description="Polar residues" evidence="1">
    <location>
        <begin position="1"/>
        <end position="10"/>
    </location>
</feature>
<protein>
    <submittedName>
        <fullName evidence="2">Uncharacterized protein</fullName>
    </submittedName>
</protein>
<sequence>MYEPSRSSAPAQRVHNSEQAAAPRVGDSHREALLAAHLTALRVATEELARTTGRGDFAEAAERLAERIAQLAPAAPAASPRPHATDLLAHTHDLAARALVVAAAQQDTRSAVLACQVMDATAL</sequence>
<evidence type="ECO:0000313" key="2">
    <source>
        <dbReference type="EMBL" id="MFC5908999.1"/>
    </source>
</evidence>
<evidence type="ECO:0000313" key="3">
    <source>
        <dbReference type="Proteomes" id="UP001596174"/>
    </source>
</evidence>
<proteinExistence type="predicted"/>
<feature type="region of interest" description="Disordered" evidence="1">
    <location>
        <begin position="1"/>
        <end position="27"/>
    </location>
</feature>
<evidence type="ECO:0000256" key="1">
    <source>
        <dbReference type="SAM" id="MobiDB-lite"/>
    </source>
</evidence>
<dbReference type="Proteomes" id="UP001596174">
    <property type="component" value="Unassembled WGS sequence"/>
</dbReference>
<dbReference type="EMBL" id="JBHSQJ010000071">
    <property type="protein sequence ID" value="MFC5908999.1"/>
    <property type="molecule type" value="Genomic_DNA"/>
</dbReference>
<name>A0ABW1G2L8_9ACTN</name>
<comment type="caution">
    <text evidence="2">The sequence shown here is derived from an EMBL/GenBank/DDBJ whole genome shotgun (WGS) entry which is preliminary data.</text>
</comment>
<gene>
    <name evidence="2" type="ORF">ACFP3V_17460</name>
</gene>
<organism evidence="2 3">
    <name type="scientific">Streptacidiphilus monticola</name>
    <dbReference type="NCBI Taxonomy" id="2161674"/>
    <lineage>
        <taxon>Bacteria</taxon>
        <taxon>Bacillati</taxon>
        <taxon>Actinomycetota</taxon>
        <taxon>Actinomycetes</taxon>
        <taxon>Kitasatosporales</taxon>
        <taxon>Streptomycetaceae</taxon>
        <taxon>Streptacidiphilus</taxon>
    </lineage>
</organism>
<reference evidence="3" key="1">
    <citation type="journal article" date="2019" name="Int. J. Syst. Evol. Microbiol.">
        <title>The Global Catalogue of Microorganisms (GCM) 10K type strain sequencing project: providing services to taxonomists for standard genome sequencing and annotation.</title>
        <authorList>
            <consortium name="The Broad Institute Genomics Platform"/>
            <consortium name="The Broad Institute Genome Sequencing Center for Infectious Disease"/>
            <person name="Wu L."/>
            <person name="Ma J."/>
        </authorList>
    </citation>
    <scope>NUCLEOTIDE SEQUENCE [LARGE SCALE GENOMIC DNA]</scope>
    <source>
        <strain evidence="3">JCM 4816</strain>
    </source>
</reference>
<dbReference type="RefSeq" id="WP_380584397.1">
    <property type="nucleotide sequence ID" value="NZ_JBHSQJ010000071.1"/>
</dbReference>